<gene>
    <name evidence="2" type="ORF">ACFSDB_15010</name>
</gene>
<sequence length="348" mass="40625">MKETLETALELRRTGELRESNRLLAELVDEHPDQAVLNYECAWSYDILAEEKEAIRFYEKAIGLGLPDSKAINAYAQLGLLHRLNGRLTESEEVLMTGMRKYWDAGLLKVFYSFTLYDMGKPGEAMRWLKDALLDSTVNLEIWLNHKAINYLGSNLDFDQTLIGEALANNRHRQSTVDEKSLVEKVAAVLEVFTPTYFHGGWSFEFDHYECHFSDPDENIRRAAVAAFAIMAGTWETGSAHPFTPQHERKFDGEFDPYYPCFELNNFVQAFYAEFHSIQLEFPIMTAYIIHSIDAIDERSKIRLEQKFPEMDSSLFRQFREEILLPYRQSKKRLPPLEDFLEEIRWEF</sequence>
<evidence type="ECO:0000313" key="3">
    <source>
        <dbReference type="Proteomes" id="UP001597273"/>
    </source>
</evidence>
<dbReference type="Pfam" id="PF12688">
    <property type="entry name" value="TPR_5"/>
    <property type="match status" value="1"/>
</dbReference>
<dbReference type="InterPro" id="IPR011990">
    <property type="entry name" value="TPR-like_helical_dom_sf"/>
</dbReference>
<protein>
    <submittedName>
        <fullName evidence="2">Tetratricopeptide repeat protein</fullName>
    </submittedName>
</protein>
<proteinExistence type="predicted"/>
<dbReference type="EMBL" id="JBHUFW010000011">
    <property type="protein sequence ID" value="MFD1864218.1"/>
    <property type="molecule type" value="Genomic_DNA"/>
</dbReference>
<dbReference type="SUPFAM" id="SSF48452">
    <property type="entry name" value="TPR-like"/>
    <property type="match status" value="1"/>
</dbReference>
<organism evidence="2 3">
    <name type="scientific">Planococcus chinensis</name>
    <dbReference type="NCBI Taxonomy" id="272917"/>
    <lineage>
        <taxon>Bacteria</taxon>
        <taxon>Bacillati</taxon>
        <taxon>Bacillota</taxon>
        <taxon>Bacilli</taxon>
        <taxon>Bacillales</taxon>
        <taxon>Caryophanaceae</taxon>
        <taxon>Planococcus</taxon>
    </lineage>
</organism>
<reference evidence="3" key="1">
    <citation type="journal article" date="2019" name="Int. J. Syst. Evol. Microbiol.">
        <title>The Global Catalogue of Microorganisms (GCM) 10K type strain sequencing project: providing services to taxonomists for standard genome sequencing and annotation.</title>
        <authorList>
            <consortium name="The Broad Institute Genomics Platform"/>
            <consortium name="The Broad Institute Genome Sequencing Center for Infectious Disease"/>
            <person name="Wu L."/>
            <person name="Ma J."/>
        </authorList>
    </citation>
    <scope>NUCLEOTIDE SEQUENCE [LARGE SCALE GENOMIC DNA]</scope>
    <source>
        <strain evidence="3">CGMCC 1.15475</strain>
    </source>
</reference>
<name>A0ABW4QKQ5_9BACL</name>
<evidence type="ECO:0000313" key="2">
    <source>
        <dbReference type="EMBL" id="MFD1864218.1"/>
    </source>
</evidence>
<comment type="caution">
    <text evidence="2">The sequence shown here is derived from an EMBL/GenBank/DDBJ whole genome shotgun (WGS) entry which is preliminary data.</text>
</comment>
<dbReference type="RefSeq" id="WP_204890596.1">
    <property type="nucleotide sequence ID" value="NZ_JBHUFW010000011.1"/>
</dbReference>
<evidence type="ECO:0000259" key="1">
    <source>
        <dbReference type="Pfam" id="PF12688"/>
    </source>
</evidence>
<dbReference type="Proteomes" id="UP001597273">
    <property type="component" value="Unassembled WGS sequence"/>
</dbReference>
<keyword evidence="3" id="KW-1185">Reference proteome</keyword>
<dbReference type="Gene3D" id="1.25.40.10">
    <property type="entry name" value="Tetratricopeptide repeat domain"/>
    <property type="match status" value="1"/>
</dbReference>
<dbReference type="InterPro" id="IPR041656">
    <property type="entry name" value="TPR_5"/>
</dbReference>
<accession>A0ABW4QKQ5</accession>
<feature type="domain" description="Tetratrico peptide repeat group 5" evidence="1">
    <location>
        <begin position="37"/>
        <end position="135"/>
    </location>
</feature>